<dbReference type="OrthoDB" id="1431934at2759"/>
<keyword evidence="2" id="KW-1185">Reference proteome</keyword>
<comment type="caution">
    <text evidence="1">The sequence shown here is derived from an EMBL/GenBank/DDBJ whole genome shotgun (WGS) entry which is preliminary data.</text>
</comment>
<dbReference type="EMBL" id="MU254601">
    <property type="protein sequence ID" value="KAG9240080.1"/>
    <property type="molecule type" value="Genomic_DNA"/>
</dbReference>
<gene>
    <name evidence="1" type="ORF">BJ878DRAFT_398049</name>
</gene>
<accession>A0A9P7YVN7</accession>
<name>A0A9P7YVN7_9HELO</name>
<evidence type="ECO:0000313" key="2">
    <source>
        <dbReference type="Proteomes" id="UP000887226"/>
    </source>
</evidence>
<reference evidence="1" key="1">
    <citation type="journal article" date="2021" name="IMA Fungus">
        <title>Genomic characterization of three marine fungi, including Emericellopsis atlantica sp. nov. with signatures of a generalist lifestyle and marine biomass degradation.</title>
        <authorList>
            <person name="Hagestad O.C."/>
            <person name="Hou L."/>
            <person name="Andersen J.H."/>
            <person name="Hansen E.H."/>
            <person name="Altermark B."/>
            <person name="Li C."/>
            <person name="Kuhnert E."/>
            <person name="Cox R.J."/>
            <person name="Crous P.W."/>
            <person name="Spatafora J.W."/>
            <person name="Lail K."/>
            <person name="Amirebrahimi M."/>
            <person name="Lipzen A."/>
            <person name="Pangilinan J."/>
            <person name="Andreopoulos W."/>
            <person name="Hayes R.D."/>
            <person name="Ng V."/>
            <person name="Grigoriev I.V."/>
            <person name="Jackson S.A."/>
            <person name="Sutton T.D.S."/>
            <person name="Dobson A.D.W."/>
            <person name="Rama T."/>
        </authorList>
    </citation>
    <scope>NUCLEOTIDE SEQUENCE</scope>
    <source>
        <strain evidence="1">TRa3180A</strain>
    </source>
</reference>
<sequence>MTCHVCSFATCSHHRSAWHTDMTCAKYDKIEELKERAAQSKASEDEISKTVKRCP</sequence>
<dbReference type="AlphaFoldDB" id="A0A9P7YVN7"/>
<feature type="non-terminal residue" evidence="1">
    <location>
        <position position="55"/>
    </location>
</feature>
<organism evidence="1 2">
    <name type="scientific">Calycina marina</name>
    <dbReference type="NCBI Taxonomy" id="1763456"/>
    <lineage>
        <taxon>Eukaryota</taxon>
        <taxon>Fungi</taxon>
        <taxon>Dikarya</taxon>
        <taxon>Ascomycota</taxon>
        <taxon>Pezizomycotina</taxon>
        <taxon>Leotiomycetes</taxon>
        <taxon>Helotiales</taxon>
        <taxon>Pezizellaceae</taxon>
        <taxon>Calycina</taxon>
    </lineage>
</organism>
<dbReference type="CDD" id="cd20335">
    <property type="entry name" value="BRcat_RBR"/>
    <property type="match status" value="1"/>
</dbReference>
<proteinExistence type="predicted"/>
<dbReference type="Proteomes" id="UP000887226">
    <property type="component" value="Unassembled WGS sequence"/>
</dbReference>
<evidence type="ECO:0000313" key="1">
    <source>
        <dbReference type="EMBL" id="KAG9240080.1"/>
    </source>
</evidence>
<protein>
    <submittedName>
        <fullName evidence="1">Uncharacterized protein</fullName>
    </submittedName>
</protein>